<feature type="binding site" evidence="2">
    <location>
        <position position="96"/>
    </location>
    <ligand>
        <name>Fe cation</name>
        <dbReference type="ChEBI" id="CHEBI:24875"/>
    </ligand>
</feature>
<feature type="active site" evidence="2">
    <location>
        <position position="139"/>
    </location>
</feature>
<dbReference type="Pfam" id="PF01327">
    <property type="entry name" value="Pep_deformylase"/>
    <property type="match status" value="1"/>
</dbReference>
<dbReference type="GO" id="GO:0042586">
    <property type="term" value="F:peptide deformylase activity"/>
    <property type="evidence" value="ECO:0007669"/>
    <property type="project" value="UniProtKB-UniRule"/>
</dbReference>
<evidence type="ECO:0000256" key="1">
    <source>
        <dbReference type="ARBA" id="ARBA00010759"/>
    </source>
</evidence>
<dbReference type="EMBL" id="LWLG01000002">
    <property type="protein sequence ID" value="OAQ21228.1"/>
    <property type="molecule type" value="Genomic_DNA"/>
</dbReference>
<dbReference type="NCBIfam" id="NF001159">
    <property type="entry name" value="PRK00150.1-3"/>
    <property type="match status" value="1"/>
</dbReference>
<reference evidence="3 4" key="1">
    <citation type="submission" date="2016-04" db="EMBL/GenBank/DDBJ databases">
        <title>Genome analysis of Thermosulfurimonas dismutans, the first thermophilic sulfur-disproportionating bacterium of the phylum Thermodesulfobacteria.</title>
        <authorList>
            <person name="Mardanov A.V."/>
            <person name="Beletsky A.V."/>
            <person name="Kadnikov V.V."/>
            <person name="Slobodkin A.I."/>
            <person name="Ravin N.V."/>
        </authorList>
    </citation>
    <scope>NUCLEOTIDE SEQUENCE [LARGE SCALE GENOMIC DNA]</scope>
    <source>
        <strain evidence="3 4">S95</strain>
    </source>
</reference>
<dbReference type="EC" id="3.5.1.88" evidence="2"/>
<dbReference type="PRINTS" id="PR01576">
    <property type="entry name" value="PDEFORMYLASE"/>
</dbReference>
<dbReference type="SUPFAM" id="SSF56420">
    <property type="entry name" value="Peptide deformylase"/>
    <property type="match status" value="1"/>
</dbReference>
<dbReference type="PANTHER" id="PTHR10458:SF22">
    <property type="entry name" value="PEPTIDE DEFORMYLASE"/>
    <property type="match status" value="1"/>
</dbReference>
<dbReference type="NCBIfam" id="TIGR00079">
    <property type="entry name" value="pept_deformyl"/>
    <property type="match status" value="1"/>
</dbReference>
<protein>
    <recommendedName>
        <fullName evidence="2">Peptide deformylase</fullName>
        <shortName evidence="2">PDF</shortName>
        <ecNumber evidence="2">3.5.1.88</ecNumber>
    </recommendedName>
    <alternativeName>
        <fullName evidence="2">Polypeptide deformylase</fullName>
    </alternativeName>
</protein>
<dbReference type="PANTHER" id="PTHR10458">
    <property type="entry name" value="PEPTIDE DEFORMYLASE"/>
    <property type="match status" value="1"/>
</dbReference>
<organism evidence="3 4">
    <name type="scientific">Thermosulfurimonas dismutans</name>
    <dbReference type="NCBI Taxonomy" id="999894"/>
    <lineage>
        <taxon>Bacteria</taxon>
        <taxon>Pseudomonadati</taxon>
        <taxon>Thermodesulfobacteriota</taxon>
        <taxon>Thermodesulfobacteria</taxon>
        <taxon>Thermodesulfobacteriales</taxon>
        <taxon>Thermodesulfobacteriaceae</taxon>
        <taxon>Thermosulfurimonas</taxon>
    </lineage>
</organism>
<comment type="similarity">
    <text evidence="1 2">Belongs to the polypeptide deformylase family.</text>
</comment>
<dbReference type="OrthoDB" id="9784988at2"/>
<feature type="binding site" evidence="2">
    <location>
        <position position="142"/>
    </location>
    <ligand>
        <name>Fe cation</name>
        <dbReference type="ChEBI" id="CHEBI:24875"/>
    </ligand>
</feature>
<comment type="catalytic activity">
    <reaction evidence="2">
        <text>N-terminal N-formyl-L-methionyl-[peptide] + H2O = N-terminal L-methionyl-[peptide] + formate</text>
        <dbReference type="Rhea" id="RHEA:24420"/>
        <dbReference type="Rhea" id="RHEA-COMP:10639"/>
        <dbReference type="Rhea" id="RHEA-COMP:10640"/>
        <dbReference type="ChEBI" id="CHEBI:15377"/>
        <dbReference type="ChEBI" id="CHEBI:15740"/>
        <dbReference type="ChEBI" id="CHEBI:49298"/>
        <dbReference type="ChEBI" id="CHEBI:64731"/>
        <dbReference type="EC" id="3.5.1.88"/>
    </reaction>
</comment>
<accession>A0A179D6J3</accession>
<sequence>MALRKIVVLGHPILREKAEEITEIDGDLQQLIDDMAETMYAAKGLGLAANQVAVSKRLFVLDLSQREGEKLPHGLLVFINPEIMEAEGEIYEEEGCLSIPGYSAKVKRKARVLVKALDREGKPFEMELEGLGARAVQHELDHLNGILYIDYLSPLRQKLFKRWWKKHRSSKK</sequence>
<comment type="function">
    <text evidence="2">Removes the formyl group from the N-terminal Met of newly synthesized proteins. Requires at least a dipeptide for an efficient rate of reaction. N-terminal L-methionine is a prerequisite for activity but the enzyme has broad specificity at other positions.</text>
</comment>
<feature type="binding site" evidence="2">
    <location>
        <position position="138"/>
    </location>
    <ligand>
        <name>Fe cation</name>
        <dbReference type="ChEBI" id="CHEBI:24875"/>
    </ligand>
</feature>
<dbReference type="Proteomes" id="UP000078390">
    <property type="component" value="Unassembled WGS sequence"/>
</dbReference>
<keyword evidence="2" id="KW-0408">Iron</keyword>
<name>A0A179D6J3_9BACT</name>
<dbReference type="InterPro" id="IPR023635">
    <property type="entry name" value="Peptide_deformylase"/>
</dbReference>
<keyword evidence="4" id="KW-1185">Reference proteome</keyword>
<dbReference type="STRING" id="999894.TDIS_0448"/>
<dbReference type="HAMAP" id="MF_00163">
    <property type="entry name" value="Pep_deformylase"/>
    <property type="match status" value="1"/>
</dbReference>
<comment type="cofactor">
    <cofactor evidence="2">
        <name>Fe(2+)</name>
        <dbReference type="ChEBI" id="CHEBI:29033"/>
    </cofactor>
    <text evidence="2">Binds 1 Fe(2+) ion.</text>
</comment>
<dbReference type="InterPro" id="IPR036821">
    <property type="entry name" value="Peptide_deformylase_sf"/>
</dbReference>
<evidence type="ECO:0000313" key="4">
    <source>
        <dbReference type="Proteomes" id="UP000078390"/>
    </source>
</evidence>
<dbReference type="CDD" id="cd00487">
    <property type="entry name" value="Pep_deformylase"/>
    <property type="match status" value="1"/>
</dbReference>
<dbReference type="AlphaFoldDB" id="A0A179D6J3"/>
<comment type="caution">
    <text evidence="3">The sequence shown here is derived from an EMBL/GenBank/DDBJ whole genome shotgun (WGS) entry which is preliminary data.</text>
</comment>
<keyword evidence="2" id="KW-0479">Metal-binding</keyword>
<dbReference type="PATRIC" id="fig|999894.6.peg.450"/>
<evidence type="ECO:0000256" key="2">
    <source>
        <dbReference type="HAMAP-Rule" id="MF_00163"/>
    </source>
</evidence>
<dbReference type="PIRSF" id="PIRSF004749">
    <property type="entry name" value="Pep_def"/>
    <property type="match status" value="1"/>
</dbReference>
<gene>
    <name evidence="2" type="primary">def</name>
    <name evidence="3" type="ORF">TDIS_0448</name>
</gene>
<proteinExistence type="inferred from homology"/>
<dbReference type="GO" id="GO:0006412">
    <property type="term" value="P:translation"/>
    <property type="evidence" value="ECO:0007669"/>
    <property type="project" value="UniProtKB-UniRule"/>
</dbReference>
<dbReference type="Gene3D" id="3.90.45.10">
    <property type="entry name" value="Peptide deformylase"/>
    <property type="match status" value="1"/>
</dbReference>
<dbReference type="RefSeq" id="WP_068668886.1">
    <property type="nucleotide sequence ID" value="NZ_LWLG01000002.1"/>
</dbReference>
<evidence type="ECO:0000313" key="3">
    <source>
        <dbReference type="EMBL" id="OAQ21228.1"/>
    </source>
</evidence>
<keyword evidence="2" id="KW-0648">Protein biosynthesis</keyword>
<keyword evidence="2 3" id="KW-0378">Hydrolase</keyword>
<dbReference type="GO" id="GO:0046872">
    <property type="term" value="F:metal ion binding"/>
    <property type="evidence" value="ECO:0007669"/>
    <property type="project" value="UniProtKB-KW"/>
</dbReference>